<evidence type="ECO:0000259" key="10">
    <source>
        <dbReference type="PROSITE" id="PS51012"/>
    </source>
</evidence>
<dbReference type="EMBL" id="BAABDD010000017">
    <property type="protein sequence ID" value="GAA3752206.1"/>
    <property type="molecule type" value="Genomic_DNA"/>
</dbReference>
<dbReference type="PANTHER" id="PTHR30294:SF38">
    <property type="entry name" value="TRANSPORT PERMEASE PROTEIN"/>
    <property type="match status" value="1"/>
</dbReference>
<dbReference type="PROSITE" id="PS51012">
    <property type="entry name" value="ABC_TM2"/>
    <property type="match status" value="1"/>
</dbReference>
<feature type="transmembrane region" description="Helical" evidence="9">
    <location>
        <begin position="96"/>
        <end position="124"/>
    </location>
</feature>
<dbReference type="PIRSF" id="PIRSF006648">
    <property type="entry name" value="DrrB"/>
    <property type="match status" value="1"/>
</dbReference>
<evidence type="ECO:0000313" key="12">
    <source>
        <dbReference type="Proteomes" id="UP001500908"/>
    </source>
</evidence>
<feature type="domain" description="ABC transmembrane type-2" evidence="10">
    <location>
        <begin position="16"/>
        <end position="244"/>
    </location>
</feature>
<comment type="subcellular location">
    <subcellularLocation>
        <location evidence="1 9">Cell membrane</location>
        <topology evidence="1 9">Multi-pass membrane protein</topology>
    </subcellularLocation>
</comment>
<name>A0ABP7G195_9ACTN</name>
<keyword evidence="12" id="KW-1185">Reference proteome</keyword>
<sequence>MNVSPAITAATALRILRQLRRDPRTVALLLVVPSLLLFLLRYVFNSEAIFNGIAPAMLAIFPFVMMFLVTSIATLRERQSGTLERLMTLPTGKLDLLVGYACAFTLVTLAQVTVAVGAALLLGFEVEGSVALLLFIAALDALLGVALGLLASAFARTEFQVVQFMPAFIMPQVLLCGLFAPREEMQQVLEAISWAMPLSYAVDAIDIVSTTSAEVSGDLALDVTVVAGCILLALVLAAATLRRSSP</sequence>
<accession>A0ABP7G195</accession>
<keyword evidence="8" id="KW-0046">Antibiotic resistance</keyword>
<evidence type="ECO:0000256" key="7">
    <source>
        <dbReference type="ARBA" id="ARBA00023136"/>
    </source>
</evidence>
<feature type="transmembrane region" description="Helical" evidence="9">
    <location>
        <begin position="161"/>
        <end position="180"/>
    </location>
</feature>
<dbReference type="InterPro" id="IPR047817">
    <property type="entry name" value="ABC2_TM_bact-type"/>
</dbReference>
<keyword evidence="3 9" id="KW-0813">Transport</keyword>
<dbReference type="InterPro" id="IPR051449">
    <property type="entry name" value="ABC-2_transporter_component"/>
</dbReference>
<dbReference type="InterPro" id="IPR000412">
    <property type="entry name" value="ABC_2_transport"/>
</dbReference>
<evidence type="ECO:0000256" key="6">
    <source>
        <dbReference type="ARBA" id="ARBA00022989"/>
    </source>
</evidence>
<dbReference type="PANTHER" id="PTHR30294">
    <property type="entry name" value="MEMBRANE COMPONENT OF ABC TRANSPORTER YHHJ-RELATED"/>
    <property type="match status" value="1"/>
</dbReference>
<comment type="caution">
    <text evidence="11">The sequence shown here is derived from an EMBL/GenBank/DDBJ whole genome shotgun (WGS) entry which is preliminary data.</text>
</comment>
<evidence type="ECO:0000256" key="2">
    <source>
        <dbReference type="ARBA" id="ARBA00007783"/>
    </source>
</evidence>
<evidence type="ECO:0000256" key="9">
    <source>
        <dbReference type="RuleBase" id="RU361157"/>
    </source>
</evidence>
<keyword evidence="6 9" id="KW-1133">Transmembrane helix</keyword>
<organism evidence="11 12">
    <name type="scientific">Salinactinospora qingdaonensis</name>
    <dbReference type="NCBI Taxonomy" id="702744"/>
    <lineage>
        <taxon>Bacteria</taxon>
        <taxon>Bacillati</taxon>
        <taxon>Actinomycetota</taxon>
        <taxon>Actinomycetes</taxon>
        <taxon>Streptosporangiales</taxon>
        <taxon>Nocardiopsidaceae</taxon>
        <taxon>Salinactinospora</taxon>
    </lineage>
</organism>
<keyword evidence="4 9" id="KW-1003">Cell membrane</keyword>
<feature type="transmembrane region" description="Helical" evidence="9">
    <location>
        <begin position="56"/>
        <end position="75"/>
    </location>
</feature>
<evidence type="ECO:0000256" key="3">
    <source>
        <dbReference type="ARBA" id="ARBA00022448"/>
    </source>
</evidence>
<keyword evidence="7 9" id="KW-0472">Membrane</keyword>
<proteinExistence type="inferred from homology"/>
<evidence type="ECO:0000256" key="8">
    <source>
        <dbReference type="ARBA" id="ARBA00023251"/>
    </source>
</evidence>
<feature type="transmembrane region" description="Helical" evidence="9">
    <location>
        <begin position="130"/>
        <end position="154"/>
    </location>
</feature>
<comment type="similarity">
    <text evidence="2 9">Belongs to the ABC-2 integral membrane protein family.</text>
</comment>
<protein>
    <recommendedName>
        <fullName evidence="9">Transport permease protein</fullName>
    </recommendedName>
</protein>
<evidence type="ECO:0000313" key="11">
    <source>
        <dbReference type="EMBL" id="GAA3752206.1"/>
    </source>
</evidence>
<evidence type="ECO:0000256" key="1">
    <source>
        <dbReference type="ARBA" id="ARBA00004651"/>
    </source>
</evidence>
<feature type="transmembrane region" description="Helical" evidence="9">
    <location>
        <begin position="26"/>
        <end position="44"/>
    </location>
</feature>
<dbReference type="Pfam" id="PF01061">
    <property type="entry name" value="ABC2_membrane"/>
    <property type="match status" value="1"/>
</dbReference>
<dbReference type="InterPro" id="IPR013525">
    <property type="entry name" value="ABC2_TM"/>
</dbReference>
<keyword evidence="5 9" id="KW-0812">Transmembrane</keyword>
<dbReference type="Proteomes" id="UP001500908">
    <property type="component" value="Unassembled WGS sequence"/>
</dbReference>
<gene>
    <name evidence="11" type="ORF">GCM10022402_33960</name>
</gene>
<evidence type="ECO:0000256" key="5">
    <source>
        <dbReference type="ARBA" id="ARBA00022692"/>
    </source>
</evidence>
<feature type="transmembrane region" description="Helical" evidence="9">
    <location>
        <begin position="219"/>
        <end position="241"/>
    </location>
</feature>
<evidence type="ECO:0000256" key="4">
    <source>
        <dbReference type="ARBA" id="ARBA00022475"/>
    </source>
</evidence>
<reference evidence="12" key="1">
    <citation type="journal article" date="2019" name="Int. J. Syst. Evol. Microbiol.">
        <title>The Global Catalogue of Microorganisms (GCM) 10K type strain sequencing project: providing services to taxonomists for standard genome sequencing and annotation.</title>
        <authorList>
            <consortium name="The Broad Institute Genomics Platform"/>
            <consortium name="The Broad Institute Genome Sequencing Center for Infectious Disease"/>
            <person name="Wu L."/>
            <person name="Ma J."/>
        </authorList>
    </citation>
    <scope>NUCLEOTIDE SEQUENCE [LARGE SCALE GENOMIC DNA]</scope>
    <source>
        <strain evidence="12">JCM 17137</strain>
    </source>
</reference>